<feature type="region of interest" description="Disordered" evidence="1">
    <location>
        <begin position="100"/>
        <end position="316"/>
    </location>
</feature>
<dbReference type="PANTHER" id="PTHR23184">
    <property type="entry name" value="TETRATRICOPEPTIDE REPEAT PROTEIN 14"/>
    <property type="match status" value="1"/>
</dbReference>
<proteinExistence type="predicted"/>
<evidence type="ECO:0000313" key="2">
    <source>
        <dbReference type="EMBL" id="CAG6781540.1"/>
    </source>
</evidence>
<organism evidence="2">
    <name type="scientific">Cacopsylla melanoneura</name>
    <dbReference type="NCBI Taxonomy" id="428564"/>
    <lineage>
        <taxon>Eukaryota</taxon>
        <taxon>Metazoa</taxon>
        <taxon>Ecdysozoa</taxon>
        <taxon>Arthropoda</taxon>
        <taxon>Hexapoda</taxon>
        <taxon>Insecta</taxon>
        <taxon>Pterygota</taxon>
        <taxon>Neoptera</taxon>
        <taxon>Paraneoptera</taxon>
        <taxon>Hemiptera</taxon>
        <taxon>Sternorrhyncha</taxon>
        <taxon>Psylloidea</taxon>
        <taxon>Psyllidae</taxon>
        <taxon>Psyllinae</taxon>
        <taxon>Cacopsylla</taxon>
    </lineage>
</organism>
<feature type="compositionally biased region" description="Low complexity" evidence="1">
    <location>
        <begin position="218"/>
        <end position="230"/>
    </location>
</feature>
<protein>
    <submittedName>
        <fullName evidence="2">Uncharacterized protein</fullName>
    </submittedName>
</protein>
<feature type="compositionally biased region" description="Basic residues" evidence="1">
    <location>
        <begin position="274"/>
        <end position="291"/>
    </location>
</feature>
<feature type="region of interest" description="Disordered" evidence="1">
    <location>
        <begin position="63"/>
        <end position="88"/>
    </location>
</feature>
<evidence type="ECO:0000256" key="1">
    <source>
        <dbReference type="SAM" id="MobiDB-lite"/>
    </source>
</evidence>
<reference evidence="2" key="1">
    <citation type="submission" date="2021-05" db="EMBL/GenBank/DDBJ databases">
        <authorList>
            <person name="Alioto T."/>
            <person name="Alioto T."/>
            <person name="Gomez Garrido J."/>
        </authorList>
    </citation>
    <scope>NUCLEOTIDE SEQUENCE</scope>
</reference>
<feature type="compositionally biased region" description="Basic and acidic residues" evidence="1">
    <location>
        <begin position="435"/>
        <end position="447"/>
    </location>
</feature>
<feature type="compositionally biased region" description="Acidic residues" evidence="1">
    <location>
        <begin position="419"/>
        <end position="434"/>
    </location>
</feature>
<feature type="compositionally biased region" description="Low complexity" evidence="1">
    <location>
        <begin position="248"/>
        <end position="259"/>
    </location>
</feature>
<feature type="region of interest" description="Disordered" evidence="1">
    <location>
        <begin position="401"/>
        <end position="447"/>
    </location>
</feature>
<feature type="compositionally biased region" description="Polar residues" evidence="1">
    <location>
        <begin position="173"/>
        <end position="191"/>
    </location>
</feature>
<dbReference type="InterPro" id="IPR039190">
    <property type="entry name" value="TTC14"/>
</dbReference>
<dbReference type="EMBL" id="HBUF01623480">
    <property type="protein sequence ID" value="CAG6781540.1"/>
    <property type="molecule type" value="Transcribed_RNA"/>
</dbReference>
<accession>A0A8D9BEH8</accession>
<dbReference type="AlphaFoldDB" id="A0A8D9BEH8"/>
<name>A0A8D9BEH8_9HEMI</name>
<sequence length="447" mass="49641">MWHLSGTFLGALGPSADLYLMSSVNRFSFPPPRLPKFVRNPMAGGIKLGERKVFLREWRKELEPAQNDDENDSATDAAGSNIGDLGGAEEYDNVRKEYEEGGDLGMLPGAKLGDSKNRPDTATALKQGKSKNPGADHSETALLLGTHKRGKLKTSVVQTALPPPLIRMRPKKSPNSPRKTTGSKSASFQTKTRPKISDLIRHPKRIWPSQRKSRSKQKSSSSSSSNSPSTSKKRPVDPFSKYRHRSSSRSNSGSRSTRSPVRFSGSKTSSRNSSHQRNHIRSQSRSPKKTGHSSERASGSKSCVRSPKKMPSKNLHSSLKCLLSPGTYRYRVVDTPAPTRAGYGDCDNLLALDFMVFGDHLNKLAGDWASRLEESVNYEKDIEARKHLVCSDLVKLMIEGEENTMEKDDEEKKGGRGELEEEDEKEFEEDDEKEFEEKDEKEGSSEG</sequence>
<feature type="compositionally biased region" description="Basic and acidic residues" evidence="1">
    <location>
        <begin position="404"/>
        <end position="418"/>
    </location>
</feature>